<keyword evidence="2" id="KW-1185">Reference proteome</keyword>
<name>A0A8X6M1T4_TRICU</name>
<evidence type="ECO:0000313" key="2">
    <source>
        <dbReference type="Proteomes" id="UP000887116"/>
    </source>
</evidence>
<dbReference type="OrthoDB" id="10329379at2759"/>
<dbReference type="AlphaFoldDB" id="A0A8X6M1T4"/>
<evidence type="ECO:0000313" key="1">
    <source>
        <dbReference type="EMBL" id="GFR30145.1"/>
    </source>
</evidence>
<dbReference type="Proteomes" id="UP000887116">
    <property type="component" value="Unassembled WGS sequence"/>
</dbReference>
<sequence>MRQWGLILPRDRCEEGLMECEFVSAPSSEFRRGSKLKSEWANELILSRGVPKALSLFFQTKNRSRVNNFDALFYELLLSSTISTNPFTS</sequence>
<protein>
    <submittedName>
        <fullName evidence="1">Uncharacterized protein</fullName>
    </submittedName>
</protein>
<comment type="caution">
    <text evidence="1">The sequence shown here is derived from an EMBL/GenBank/DDBJ whole genome shotgun (WGS) entry which is preliminary data.</text>
</comment>
<dbReference type="EMBL" id="BMAO01039254">
    <property type="protein sequence ID" value="GFR30145.1"/>
    <property type="molecule type" value="Genomic_DNA"/>
</dbReference>
<accession>A0A8X6M1T4</accession>
<organism evidence="1 2">
    <name type="scientific">Trichonephila clavata</name>
    <name type="common">Joro spider</name>
    <name type="synonym">Nephila clavata</name>
    <dbReference type="NCBI Taxonomy" id="2740835"/>
    <lineage>
        <taxon>Eukaryota</taxon>
        <taxon>Metazoa</taxon>
        <taxon>Ecdysozoa</taxon>
        <taxon>Arthropoda</taxon>
        <taxon>Chelicerata</taxon>
        <taxon>Arachnida</taxon>
        <taxon>Araneae</taxon>
        <taxon>Araneomorphae</taxon>
        <taxon>Entelegynae</taxon>
        <taxon>Araneoidea</taxon>
        <taxon>Nephilidae</taxon>
        <taxon>Trichonephila</taxon>
    </lineage>
</organism>
<reference evidence="1" key="1">
    <citation type="submission" date="2020-07" db="EMBL/GenBank/DDBJ databases">
        <title>Multicomponent nature underlies the extraordinary mechanical properties of spider dragline silk.</title>
        <authorList>
            <person name="Kono N."/>
            <person name="Nakamura H."/>
            <person name="Mori M."/>
            <person name="Yoshida Y."/>
            <person name="Ohtoshi R."/>
            <person name="Malay A.D."/>
            <person name="Moran D.A.P."/>
            <person name="Tomita M."/>
            <person name="Numata K."/>
            <person name="Arakawa K."/>
        </authorList>
    </citation>
    <scope>NUCLEOTIDE SEQUENCE</scope>
</reference>
<proteinExistence type="predicted"/>
<gene>
    <name evidence="1" type="ORF">TNCT_53071</name>
</gene>